<keyword evidence="1" id="KW-0413">Isomerase</keyword>
<dbReference type="AlphaFoldDB" id="A0AA41WYW1"/>
<dbReference type="RefSeq" id="WP_254100980.1">
    <property type="nucleotide sequence ID" value="NZ_JANATA010000014.1"/>
</dbReference>
<dbReference type="EMBL" id="JANATA010000014">
    <property type="protein sequence ID" value="MCP3429064.1"/>
    <property type="molecule type" value="Genomic_DNA"/>
</dbReference>
<name>A0AA41WYW1_9ALTE</name>
<keyword evidence="4" id="KW-1185">Reference proteome</keyword>
<evidence type="ECO:0000313" key="4">
    <source>
        <dbReference type="Proteomes" id="UP001165413"/>
    </source>
</evidence>
<dbReference type="InterPro" id="IPR003331">
    <property type="entry name" value="UDP_GlcNAc_Epimerase_2_dom"/>
</dbReference>
<protein>
    <submittedName>
        <fullName evidence="3">UDP-N-acetylglucosamine 2-epimerase</fullName>
    </submittedName>
</protein>
<proteinExistence type="inferred from homology"/>
<comment type="similarity">
    <text evidence="1">Belongs to the UDP-N-acetylglucosamine 2-epimerase family.</text>
</comment>
<dbReference type="Gene3D" id="3.40.50.12580">
    <property type="match status" value="1"/>
</dbReference>
<accession>A0AA41WYW1</accession>
<dbReference type="GO" id="GO:0016853">
    <property type="term" value="F:isomerase activity"/>
    <property type="evidence" value="ECO:0007669"/>
    <property type="project" value="UniProtKB-KW"/>
</dbReference>
<sequence length="385" mass="43551">MYSNRRYILQIQQNYTFEILRPLQRAILGQGGKVLWFVIGNAVDTTKFTPYEEHTSNVDLVKAFAPHAVFVTGNVVPDFIPGLKVQVFHGFEWKKKGHFRIRGSFDLYCTQGPLFTRKFAELAKENGDYFDVEQTGWPKMDNIFPLSTNINVAPIDKTSSEQEAAHVIASDKSAACESPADMRPVETNNADKSPSILYAPTFSPSFSSAVTLRETIFSLAAKQTWQWHIKFHPKQDPAVIQAYQVLAENHENVTVHGNVDLMNLIQESDVVLSDTSSAIAETILLGKPVVTFKNSVPDKYLFDITKPEQLESTLDKVIQGSAEQSELINEFALEYHPYKDGKSSERILDVVEEKLQNGLQAPNKKPANHVRNLKLRKTLGYWKFW</sequence>
<dbReference type="SUPFAM" id="SSF53756">
    <property type="entry name" value="UDP-Glycosyltransferase/glycogen phosphorylase"/>
    <property type="match status" value="1"/>
</dbReference>
<organism evidence="3 4">
    <name type="scientific">Opacimonas viscosa</name>
    <dbReference type="NCBI Taxonomy" id="2961944"/>
    <lineage>
        <taxon>Bacteria</taxon>
        <taxon>Pseudomonadati</taxon>
        <taxon>Pseudomonadota</taxon>
        <taxon>Gammaproteobacteria</taxon>
        <taxon>Alteromonadales</taxon>
        <taxon>Alteromonadaceae</taxon>
        <taxon>Opacimonas</taxon>
    </lineage>
</organism>
<comment type="caution">
    <text evidence="3">The sequence shown here is derived from an EMBL/GenBank/DDBJ whole genome shotgun (WGS) entry which is preliminary data.</text>
</comment>
<feature type="domain" description="UDP-N-acetylglucosamine 2-epimerase" evidence="2">
    <location>
        <begin position="213"/>
        <end position="351"/>
    </location>
</feature>
<evidence type="ECO:0000259" key="2">
    <source>
        <dbReference type="Pfam" id="PF02350"/>
    </source>
</evidence>
<dbReference type="Proteomes" id="UP001165413">
    <property type="component" value="Unassembled WGS sequence"/>
</dbReference>
<evidence type="ECO:0000256" key="1">
    <source>
        <dbReference type="RuleBase" id="RU003513"/>
    </source>
</evidence>
<gene>
    <name evidence="3" type="ORF">NLF92_08925</name>
</gene>
<evidence type="ECO:0000313" key="3">
    <source>
        <dbReference type="EMBL" id="MCP3429064.1"/>
    </source>
</evidence>
<reference evidence="3" key="1">
    <citation type="submission" date="2022-07" db="EMBL/GenBank/DDBJ databases">
        <title>Characterization of the Novel Bacterium Alteromonas immobilis LMIT006 and Alteromonas gregis LMIT007.</title>
        <authorList>
            <person name="Lin X."/>
        </authorList>
    </citation>
    <scope>NUCLEOTIDE SEQUENCE</scope>
    <source>
        <strain evidence="3">LMIT007</strain>
    </source>
</reference>
<dbReference type="Pfam" id="PF02350">
    <property type="entry name" value="Epimerase_2"/>
    <property type="match status" value="1"/>
</dbReference>
<dbReference type="InterPro" id="IPR043148">
    <property type="entry name" value="TagF_C"/>
</dbReference>